<dbReference type="AlphaFoldDB" id="A0A2W4Z1R0"/>
<evidence type="ECO:0000313" key="7">
    <source>
        <dbReference type="Proteomes" id="UP000248614"/>
    </source>
</evidence>
<dbReference type="InterPro" id="IPR050679">
    <property type="entry name" value="Bact_HTH_transcr_reg"/>
</dbReference>
<name>A0A2W4Z1R0_9SPHN</name>
<evidence type="ECO:0000259" key="5">
    <source>
        <dbReference type="PROSITE" id="PS50949"/>
    </source>
</evidence>
<comment type="caution">
    <text evidence="6">The sequence shown here is derived from an EMBL/GenBank/DDBJ whole genome shotgun (WGS) entry which is preliminary data.</text>
</comment>
<reference evidence="6 7" key="1">
    <citation type="submission" date="2017-08" db="EMBL/GenBank/DDBJ databases">
        <title>Infants hospitalized years apart are colonized by the same room-sourced microbial strains.</title>
        <authorList>
            <person name="Brooks B."/>
            <person name="Olm M.R."/>
            <person name="Firek B.A."/>
            <person name="Baker R."/>
            <person name="Thomas B.C."/>
            <person name="Morowitz M.J."/>
            <person name="Banfield J.F."/>
        </authorList>
    </citation>
    <scope>NUCLEOTIDE SEQUENCE [LARGE SCALE GENOMIC DNA]</scope>
    <source>
        <strain evidence="6">S2_018_000_R3_110</strain>
    </source>
</reference>
<dbReference type="Gene3D" id="1.10.10.10">
    <property type="entry name" value="Winged helix-like DNA-binding domain superfamily/Winged helix DNA-binding domain"/>
    <property type="match status" value="1"/>
</dbReference>
<dbReference type="EMBL" id="QFNF01000027">
    <property type="protein sequence ID" value="PZO76240.1"/>
    <property type="molecule type" value="Genomic_DNA"/>
</dbReference>
<dbReference type="GO" id="GO:0045892">
    <property type="term" value="P:negative regulation of DNA-templated transcription"/>
    <property type="evidence" value="ECO:0007669"/>
    <property type="project" value="UniProtKB-UniRule"/>
</dbReference>
<keyword evidence="1" id="KW-0805">Transcription regulation</keyword>
<dbReference type="InterPro" id="IPR010248">
    <property type="entry name" value="His_ut_repres"/>
</dbReference>
<evidence type="ECO:0000256" key="3">
    <source>
        <dbReference type="ARBA" id="ARBA00023163"/>
    </source>
</evidence>
<dbReference type="SUPFAM" id="SSF46785">
    <property type="entry name" value="Winged helix' DNA-binding domain"/>
    <property type="match status" value="1"/>
</dbReference>
<evidence type="ECO:0000256" key="4">
    <source>
        <dbReference type="NCBIfam" id="TIGR02018"/>
    </source>
</evidence>
<dbReference type="PANTHER" id="PTHR44846">
    <property type="entry name" value="MANNOSYL-D-GLYCERATE TRANSPORT/METABOLISM SYSTEM REPRESSOR MNGR-RELATED"/>
    <property type="match status" value="1"/>
</dbReference>
<feature type="domain" description="HTH gntR-type" evidence="5">
    <location>
        <begin position="12"/>
        <end position="80"/>
    </location>
</feature>
<dbReference type="GO" id="GO:0006547">
    <property type="term" value="P:L-histidine metabolic process"/>
    <property type="evidence" value="ECO:0007669"/>
    <property type="project" value="UniProtKB-UniRule"/>
</dbReference>
<evidence type="ECO:0000256" key="2">
    <source>
        <dbReference type="ARBA" id="ARBA00023125"/>
    </source>
</evidence>
<dbReference type="PRINTS" id="PR00035">
    <property type="entry name" value="HTHGNTR"/>
</dbReference>
<dbReference type="GO" id="GO:0003700">
    <property type="term" value="F:DNA-binding transcription factor activity"/>
    <property type="evidence" value="ECO:0007669"/>
    <property type="project" value="UniProtKB-UniRule"/>
</dbReference>
<protein>
    <recommendedName>
        <fullName evidence="4">Histidine utilization repressor</fullName>
    </recommendedName>
</protein>
<organism evidence="6 7">
    <name type="scientific">Sphingomonas hengshuiensis</name>
    <dbReference type="NCBI Taxonomy" id="1609977"/>
    <lineage>
        <taxon>Bacteria</taxon>
        <taxon>Pseudomonadati</taxon>
        <taxon>Pseudomonadota</taxon>
        <taxon>Alphaproteobacteria</taxon>
        <taxon>Sphingomonadales</taxon>
        <taxon>Sphingomonadaceae</taxon>
        <taxon>Sphingomonas</taxon>
    </lineage>
</organism>
<dbReference type="Proteomes" id="UP000248614">
    <property type="component" value="Unassembled WGS sequence"/>
</dbReference>
<dbReference type="SUPFAM" id="SSF64288">
    <property type="entry name" value="Chorismate lyase-like"/>
    <property type="match status" value="1"/>
</dbReference>
<evidence type="ECO:0000313" key="6">
    <source>
        <dbReference type="EMBL" id="PZO76240.1"/>
    </source>
</evidence>
<dbReference type="Gene3D" id="3.40.1410.10">
    <property type="entry name" value="Chorismate lyase-like"/>
    <property type="match status" value="1"/>
</dbReference>
<dbReference type="CDD" id="cd07377">
    <property type="entry name" value="WHTH_GntR"/>
    <property type="match status" value="1"/>
</dbReference>
<dbReference type="PANTHER" id="PTHR44846:SF16">
    <property type="entry name" value="TRANSCRIPTIONAL REGULATOR PHNF-RELATED"/>
    <property type="match status" value="1"/>
</dbReference>
<dbReference type="GO" id="GO:0003677">
    <property type="term" value="F:DNA binding"/>
    <property type="evidence" value="ECO:0007669"/>
    <property type="project" value="UniProtKB-UniRule"/>
</dbReference>
<sequence length="245" mass="26740">MADAGGNADGTTPRYREIKESILADVRTGRLSTGDRVPSEAEIVSRFGVSRMTANRALRELTVAGVLVRRPGSGTFIAEARPIGHLIEIRNIAEEVRSRGHAYRPRVIGNQPLGADAADAALLGVVVGTAIFRSLIVHHEAEFPLQLEERLVLADAAPGYGEQDFNRTTPNEYLSRIAPIERVEHRVLARVPDDEIRRLLGMMPGEPTLVMVRRTWSGGRLVSHAVLTHPAARYELTASFVVGAD</sequence>
<dbReference type="InterPro" id="IPR000524">
    <property type="entry name" value="Tscrpt_reg_HTH_GntR"/>
</dbReference>
<dbReference type="Pfam" id="PF07702">
    <property type="entry name" value="UTRA"/>
    <property type="match status" value="1"/>
</dbReference>
<dbReference type="SMART" id="SM00866">
    <property type="entry name" value="UTRA"/>
    <property type="match status" value="1"/>
</dbReference>
<gene>
    <name evidence="6" type="primary">hutC</name>
    <name evidence="6" type="ORF">DI632_10645</name>
</gene>
<dbReference type="SMART" id="SM00345">
    <property type="entry name" value="HTH_GNTR"/>
    <property type="match status" value="1"/>
</dbReference>
<keyword evidence="3" id="KW-0804">Transcription</keyword>
<keyword evidence="2" id="KW-0238">DNA-binding</keyword>
<dbReference type="Pfam" id="PF00392">
    <property type="entry name" value="GntR"/>
    <property type="match status" value="1"/>
</dbReference>
<dbReference type="PROSITE" id="PS50949">
    <property type="entry name" value="HTH_GNTR"/>
    <property type="match status" value="1"/>
</dbReference>
<dbReference type="InterPro" id="IPR036388">
    <property type="entry name" value="WH-like_DNA-bd_sf"/>
</dbReference>
<evidence type="ECO:0000256" key="1">
    <source>
        <dbReference type="ARBA" id="ARBA00023015"/>
    </source>
</evidence>
<dbReference type="InterPro" id="IPR028978">
    <property type="entry name" value="Chorismate_lyase_/UTRA_dom_sf"/>
</dbReference>
<dbReference type="InterPro" id="IPR011663">
    <property type="entry name" value="UTRA"/>
</dbReference>
<accession>A0A2W4Z1R0</accession>
<dbReference type="NCBIfam" id="TIGR02018">
    <property type="entry name" value="his_ut_repres"/>
    <property type="match status" value="1"/>
</dbReference>
<dbReference type="InterPro" id="IPR036390">
    <property type="entry name" value="WH_DNA-bd_sf"/>
</dbReference>
<proteinExistence type="predicted"/>